<evidence type="ECO:0000313" key="3">
    <source>
        <dbReference type="Proteomes" id="UP000693941"/>
    </source>
</evidence>
<evidence type="ECO:0000313" key="1">
    <source>
        <dbReference type="EMBL" id="QXJ30328.1"/>
    </source>
</evidence>
<dbReference type="AlphaFoldDB" id="A0A8F5BSB8"/>
<geneLocation type="plasmid" evidence="1 3">
    <name>pBEU9E1</name>
</geneLocation>
<evidence type="ECO:0000313" key="2">
    <source>
        <dbReference type="EMBL" id="QXJ30430.1"/>
    </source>
</evidence>
<proteinExistence type="predicted"/>
<dbReference type="Proteomes" id="UP000693941">
    <property type="component" value="Plasmid pBEU9E1"/>
</dbReference>
<sequence length="95" mass="11144">MESVSRSDHTIDDIINSMTDEEYKKALEFHKFLISITKCTKGILTIEREKFIKLAAALMECSPIEAFEIIRKMQQYGWIKDLNKDYVIVNINKEK</sequence>
<dbReference type="EMBL" id="CP077714">
    <property type="protein sequence ID" value="QXJ30328.1"/>
    <property type="molecule type" value="Genomic_DNA"/>
</dbReference>
<dbReference type="GeneID" id="65558634"/>
<protein>
    <submittedName>
        <fullName evidence="2">Transcriptional regulator, wHTH</fullName>
    </submittedName>
</protein>
<dbReference type="RefSeq" id="WP_218260366.1">
    <property type="nucleotide sequence ID" value="NZ_CP077714.1"/>
</dbReference>
<reference evidence="2" key="1">
    <citation type="journal article" date="2021" name="Environ. Microbiol.">
        <title>New insights into the diversity and evolution of the archaeal mobilome from three complete genomes of Saccharolobus shibatae.</title>
        <authorList>
            <person name="Medvedeva S."/>
            <person name="Brandt D."/>
            <person name="Cvirkaite-Krupovic V."/>
            <person name="Liu Y."/>
            <person name="Severinov K."/>
            <person name="Ishino S."/>
            <person name="Ishino Y."/>
            <person name="Prangishvili D."/>
            <person name="Kalinowski J."/>
            <person name="Krupovic M."/>
        </authorList>
    </citation>
    <scope>NUCLEOTIDE SEQUENCE</scope>
    <source>
        <strain evidence="2">BEU9</strain>
        <plasmid evidence="1">pBEU9E1</plasmid>
    </source>
</reference>
<accession>A0A8F5BSB8</accession>
<keyword evidence="1" id="KW-0614">Plasmid</keyword>
<gene>
    <name evidence="2" type="ORF">J5U21_00070</name>
    <name evidence="1" type="ORF">J5U21_p0070</name>
</gene>
<name>A0A8F5BSB8_9CREN</name>
<dbReference type="Proteomes" id="UP000693941">
    <property type="component" value="Chromosome"/>
</dbReference>
<dbReference type="EMBL" id="CP077715">
    <property type="protein sequence ID" value="QXJ30430.1"/>
    <property type="molecule type" value="Genomic_DNA"/>
</dbReference>
<organism evidence="2 3">
    <name type="scientific">Saccharolobus shibatae</name>
    <dbReference type="NCBI Taxonomy" id="2286"/>
    <lineage>
        <taxon>Archaea</taxon>
        <taxon>Thermoproteota</taxon>
        <taxon>Thermoprotei</taxon>
        <taxon>Sulfolobales</taxon>
        <taxon>Sulfolobaceae</taxon>
        <taxon>Saccharolobus</taxon>
    </lineage>
</organism>